<reference evidence="4 5" key="1">
    <citation type="submission" date="2025-04" db="UniProtKB">
        <authorList>
            <consortium name="RefSeq"/>
        </authorList>
    </citation>
    <scope>IDENTIFICATION</scope>
    <source>
        <tissue evidence="4 5">Whole sample</tissue>
    </source>
</reference>
<feature type="compositionally biased region" description="Basic and acidic residues" evidence="1">
    <location>
        <begin position="165"/>
        <end position="180"/>
    </location>
</feature>
<dbReference type="RefSeq" id="XP_022330000.1">
    <property type="nucleotide sequence ID" value="XM_022474292.1"/>
</dbReference>
<feature type="region of interest" description="Disordered" evidence="1">
    <location>
        <begin position="165"/>
        <end position="208"/>
    </location>
</feature>
<accession>A0A8B8DQA5</accession>
<feature type="domain" description="J" evidence="2">
    <location>
        <begin position="32"/>
        <end position="97"/>
    </location>
</feature>
<dbReference type="PANTHER" id="PTHR44825">
    <property type="match status" value="1"/>
</dbReference>
<gene>
    <name evidence="4 5" type="primary">LOC111128588</name>
</gene>
<sequence>MMSYSVRCFIRRSFSKCSAFRVQRNFSHAIQSYYDVLGISRDASLKEIKTAYITLCKKLHPDSNPGDPEAQSNFVKLNEAYTHLSDPQKRLEHNQDIGIEYKPGERIHKDMFKHGRTQERSHHDMIFDWNERKNSRRGMTEEELLDQHLRDLQDRYDQWYKEYRRKQAGDEEARKAERRAPPPQRRRQPSGRRPQSTRRLSTGRALKI</sequence>
<evidence type="ECO:0000256" key="1">
    <source>
        <dbReference type="SAM" id="MobiDB-lite"/>
    </source>
</evidence>
<keyword evidence="3" id="KW-1185">Reference proteome</keyword>
<dbReference type="Gene3D" id="1.10.287.110">
    <property type="entry name" value="DnaJ domain"/>
    <property type="match status" value="1"/>
</dbReference>
<dbReference type="SMART" id="SM00271">
    <property type="entry name" value="DnaJ"/>
    <property type="match status" value="1"/>
</dbReference>
<dbReference type="InterPro" id="IPR036869">
    <property type="entry name" value="J_dom_sf"/>
</dbReference>
<dbReference type="Proteomes" id="UP000694844">
    <property type="component" value="Chromosome 4"/>
</dbReference>
<protein>
    <submittedName>
        <fullName evidence="4 5">Uncharacterized protein LOC111128588</fullName>
    </submittedName>
</protein>
<dbReference type="OrthoDB" id="552049at2759"/>
<dbReference type="PANTHER" id="PTHR44825:SF1">
    <property type="entry name" value="DNAJ HOMOLOG SUBFAMILY C MEMBER 4"/>
    <property type="match status" value="1"/>
</dbReference>
<dbReference type="CDD" id="cd06257">
    <property type="entry name" value="DnaJ"/>
    <property type="match status" value="1"/>
</dbReference>
<evidence type="ECO:0000313" key="4">
    <source>
        <dbReference type="RefSeq" id="XP_022330000.1"/>
    </source>
</evidence>
<organism evidence="3 4">
    <name type="scientific">Crassostrea virginica</name>
    <name type="common">Eastern oyster</name>
    <dbReference type="NCBI Taxonomy" id="6565"/>
    <lineage>
        <taxon>Eukaryota</taxon>
        <taxon>Metazoa</taxon>
        <taxon>Spiralia</taxon>
        <taxon>Lophotrochozoa</taxon>
        <taxon>Mollusca</taxon>
        <taxon>Bivalvia</taxon>
        <taxon>Autobranchia</taxon>
        <taxon>Pteriomorphia</taxon>
        <taxon>Ostreida</taxon>
        <taxon>Ostreoidea</taxon>
        <taxon>Ostreidae</taxon>
        <taxon>Crassostrea</taxon>
    </lineage>
</organism>
<evidence type="ECO:0000313" key="3">
    <source>
        <dbReference type="Proteomes" id="UP000694844"/>
    </source>
</evidence>
<evidence type="ECO:0000259" key="2">
    <source>
        <dbReference type="PROSITE" id="PS50076"/>
    </source>
</evidence>
<name>A0A8B8DQA5_CRAVI</name>
<dbReference type="Pfam" id="PF00226">
    <property type="entry name" value="DnaJ"/>
    <property type="match status" value="1"/>
</dbReference>
<dbReference type="PROSITE" id="PS50076">
    <property type="entry name" value="DNAJ_2"/>
    <property type="match status" value="1"/>
</dbReference>
<dbReference type="SUPFAM" id="SSF46565">
    <property type="entry name" value="Chaperone J-domain"/>
    <property type="match status" value="1"/>
</dbReference>
<proteinExistence type="predicted"/>
<dbReference type="GeneID" id="111128588"/>
<dbReference type="KEGG" id="cvn:111128588"/>
<dbReference type="RefSeq" id="XP_022330001.1">
    <property type="nucleotide sequence ID" value="XM_022474293.1"/>
</dbReference>
<dbReference type="InterPro" id="IPR052763">
    <property type="entry name" value="DnaJ_C4"/>
</dbReference>
<dbReference type="InterPro" id="IPR001623">
    <property type="entry name" value="DnaJ_domain"/>
</dbReference>
<dbReference type="AlphaFoldDB" id="A0A8B8DQA5"/>
<dbReference type="PRINTS" id="PR00625">
    <property type="entry name" value="JDOMAIN"/>
</dbReference>
<evidence type="ECO:0000313" key="5">
    <source>
        <dbReference type="RefSeq" id="XP_022330001.1"/>
    </source>
</evidence>